<evidence type="ECO:0000313" key="8">
    <source>
        <dbReference type="Proteomes" id="UP000887540"/>
    </source>
</evidence>
<keyword evidence="3" id="KW-0964">Secreted</keyword>
<dbReference type="AlphaFoldDB" id="A0A914EA79"/>
<evidence type="ECO:0000256" key="6">
    <source>
        <dbReference type="ARBA" id="ARBA00023320"/>
    </source>
</evidence>
<dbReference type="GO" id="GO:0007218">
    <property type="term" value="P:neuropeptide signaling pathway"/>
    <property type="evidence" value="ECO:0007669"/>
    <property type="project" value="UniProtKB-KW"/>
</dbReference>
<protein>
    <submittedName>
        <fullName evidence="9">Uncharacterized protein</fullName>
    </submittedName>
</protein>
<dbReference type="PANTHER" id="PTHR20986">
    <property type="entry name" value="FMRFAMIDE-RELATED PEPTIDES"/>
    <property type="match status" value="1"/>
</dbReference>
<keyword evidence="6" id="KW-0527">Neuropeptide</keyword>
<accession>A0A914EA79</accession>
<dbReference type="WBParaSite" id="ACRNAN_scaffold663.g24967.t1">
    <property type="protein sequence ID" value="ACRNAN_scaffold663.g24967.t1"/>
    <property type="gene ID" value="ACRNAN_scaffold663.g24967"/>
</dbReference>
<dbReference type="PANTHER" id="PTHR20986:SF14">
    <property type="entry name" value="FMRFAMIDE-LIKE NEUROPEPTIDES 6"/>
    <property type="match status" value="1"/>
</dbReference>
<comment type="similarity">
    <text evidence="2">Belongs to the FARP (FMRFamide related peptide) family.</text>
</comment>
<dbReference type="Pfam" id="PF01581">
    <property type="entry name" value="FARP"/>
    <property type="match status" value="4"/>
</dbReference>
<feature type="region of interest" description="Disordered" evidence="7">
    <location>
        <begin position="125"/>
        <end position="148"/>
    </location>
</feature>
<dbReference type="InterPro" id="IPR002544">
    <property type="entry name" value="FMRFamid-related_peptide-like"/>
</dbReference>
<feature type="compositionally biased region" description="Basic and acidic residues" evidence="7">
    <location>
        <begin position="127"/>
        <end position="139"/>
    </location>
</feature>
<proteinExistence type="inferred from homology"/>
<evidence type="ECO:0000256" key="1">
    <source>
        <dbReference type="ARBA" id="ARBA00004613"/>
    </source>
</evidence>
<evidence type="ECO:0000256" key="5">
    <source>
        <dbReference type="ARBA" id="ARBA00022815"/>
    </source>
</evidence>
<dbReference type="InterPro" id="IPR051041">
    <property type="entry name" value="FMRFamide-related_np"/>
</dbReference>
<dbReference type="Proteomes" id="UP000887540">
    <property type="component" value="Unplaced"/>
</dbReference>
<organism evidence="8 9">
    <name type="scientific">Acrobeloides nanus</name>
    <dbReference type="NCBI Taxonomy" id="290746"/>
    <lineage>
        <taxon>Eukaryota</taxon>
        <taxon>Metazoa</taxon>
        <taxon>Ecdysozoa</taxon>
        <taxon>Nematoda</taxon>
        <taxon>Chromadorea</taxon>
        <taxon>Rhabditida</taxon>
        <taxon>Tylenchina</taxon>
        <taxon>Cephalobomorpha</taxon>
        <taxon>Cephaloboidea</taxon>
        <taxon>Cephalobidae</taxon>
        <taxon>Acrobeloides</taxon>
    </lineage>
</organism>
<keyword evidence="5" id="KW-0027">Amidation</keyword>
<evidence type="ECO:0000256" key="7">
    <source>
        <dbReference type="SAM" id="MobiDB-lite"/>
    </source>
</evidence>
<dbReference type="GO" id="GO:0005576">
    <property type="term" value="C:extracellular region"/>
    <property type="evidence" value="ECO:0007669"/>
    <property type="project" value="UniProtKB-SubCell"/>
</dbReference>
<sequence>MVYAKEEKTPAPVVKSDEQQSKFANLCEEFPLLRDCLEQQMEKRKSAYMRFGRSSPDVDSYTDDNEDNSGLLDMEKRKSAYMRFGKRFFPANAHGFNDDSSQEVEKRKSAYMRFGKRKSAYMRFGKRSNDETGEVEKRKSAYMRFGRR</sequence>
<keyword evidence="4" id="KW-0165">Cleavage on pair of basic residues</keyword>
<evidence type="ECO:0000313" key="9">
    <source>
        <dbReference type="WBParaSite" id="ACRNAN_scaffold663.g24967.t1"/>
    </source>
</evidence>
<keyword evidence="8" id="KW-1185">Reference proteome</keyword>
<evidence type="ECO:0000256" key="4">
    <source>
        <dbReference type="ARBA" id="ARBA00022685"/>
    </source>
</evidence>
<name>A0A914EA79_9BILA</name>
<comment type="subcellular location">
    <subcellularLocation>
        <location evidence="1">Secreted</location>
    </subcellularLocation>
</comment>
<reference evidence="9" key="1">
    <citation type="submission" date="2022-11" db="UniProtKB">
        <authorList>
            <consortium name="WormBaseParasite"/>
        </authorList>
    </citation>
    <scope>IDENTIFICATION</scope>
</reference>
<evidence type="ECO:0000256" key="3">
    <source>
        <dbReference type="ARBA" id="ARBA00022525"/>
    </source>
</evidence>
<evidence type="ECO:0000256" key="2">
    <source>
        <dbReference type="ARBA" id="ARBA00006356"/>
    </source>
</evidence>